<dbReference type="CTD" id="20319573"/>
<dbReference type="RefSeq" id="XP_009168653.1">
    <property type="nucleotide sequence ID" value="XM_009170389.1"/>
</dbReference>
<keyword evidence="3" id="KW-1185">Reference proteome</keyword>
<gene>
    <name evidence="2" type="ORF">T265_05391</name>
</gene>
<evidence type="ECO:0000313" key="2">
    <source>
        <dbReference type="EMBL" id="KER27572.1"/>
    </source>
</evidence>
<accession>A0A074ZP36</accession>
<protein>
    <submittedName>
        <fullName evidence="2">Uncharacterized protein</fullName>
    </submittedName>
</protein>
<dbReference type="OrthoDB" id="247013at2759"/>
<evidence type="ECO:0000256" key="1">
    <source>
        <dbReference type="SAM" id="MobiDB-lite"/>
    </source>
</evidence>
<name>A0A074ZP36_OPIVI</name>
<dbReference type="AlphaFoldDB" id="A0A074ZP36"/>
<sequence>MPPGGSTRAEILSGCPSLDRGCRETEVGFEPWTFQAVNSLPNHLSSPTNQELDQPALTNLSASSGRSKLRSKPDQSGLKSLNLVDRATGHVKSGSG</sequence>
<feature type="region of interest" description="Disordered" evidence="1">
    <location>
        <begin position="60"/>
        <end position="96"/>
    </location>
</feature>
<dbReference type="KEGG" id="ovi:T265_05391"/>
<dbReference type="GeneID" id="20319573"/>
<evidence type="ECO:0000313" key="3">
    <source>
        <dbReference type="Proteomes" id="UP000054324"/>
    </source>
</evidence>
<organism evidence="2 3">
    <name type="scientific">Opisthorchis viverrini</name>
    <name type="common">Southeast Asian liver fluke</name>
    <dbReference type="NCBI Taxonomy" id="6198"/>
    <lineage>
        <taxon>Eukaryota</taxon>
        <taxon>Metazoa</taxon>
        <taxon>Spiralia</taxon>
        <taxon>Lophotrochozoa</taxon>
        <taxon>Platyhelminthes</taxon>
        <taxon>Trematoda</taxon>
        <taxon>Digenea</taxon>
        <taxon>Opisthorchiida</taxon>
        <taxon>Opisthorchiata</taxon>
        <taxon>Opisthorchiidae</taxon>
        <taxon>Opisthorchis</taxon>
    </lineage>
</organism>
<dbReference type="Proteomes" id="UP000054324">
    <property type="component" value="Unassembled WGS sequence"/>
</dbReference>
<proteinExistence type="predicted"/>
<dbReference type="EMBL" id="KL596719">
    <property type="protein sequence ID" value="KER27572.1"/>
    <property type="molecule type" value="Genomic_DNA"/>
</dbReference>
<reference evidence="2 3" key="1">
    <citation type="submission" date="2013-11" db="EMBL/GenBank/DDBJ databases">
        <title>Opisthorchis viverrini - life in the bile duct.</title>
        <authorList>
            <person name="Young N.D."/>
            <person name="Nagarajan N."/>
            <person name="Lin S.J."/>
            <person name="Korhonen P.K."/>
            <person name="Jex A.R."/>
            <person name="Hall R.S."/>
            <person name="Safavi-Hemami H."/>
            <person name="Kaewkong W."/>
            <person name="Bertrand D."/>
            <person name="Gao S."/>
            <person name="Seet Q."/>
            <person name="Wongkham S."/>
            <person name="Teh B.T."/>
            <person name="Wongkham C."/>
            <person name="Intapan P.M."/>
            <person name="Maleewong W."/>
            <person name="Yang X."/>
            <person name="Hu M."/>
            <person name="Wang Z."/>
            <person name="Hofmann A."/>
            <person name="Sternberg P.W."/>
            <person name="Tan P."/>
            <person name="Wang J."/>
            <person name="Gasser R.B."/>
        </authorList>
    </citation>
    <scope>NUCLEOTIDE SEQUENCE [LARGE SCALE GENOMIC DNA]</scope>
</reference>